<keyword evidence="2" id="KW-1133">Transmembrane helix</keyword>
<feature type="transmembrane region" description="Helical" evidence="2">
    <location>
        <begin position="214"/>
        <end position="232"/>
    </location>
</feature>
<gene>
    <name evidence="3" type="ORF">GMBLW1_18490</name>
</gene>
<feature type="transmembrane region" description="Helical" evidence="2">
    <location>
        <begin position="110"/>
        <end position="133"/>
    </location>
</feature>
<feature type="transmembrane region" description="Helical" evidence="2">
    <location>
        <begin position="14"/>
        <end position="35"/>
    </location>
</feature>
<name>A0A6C2YLC5_9BACT</name>
<protein>
    <submittedName>
        <fullName evidence="3">Uncharacterized protein</fullName>
    </submittedName>
</protein>
<feature type="transmembrane region" description="Helical" evidence="2">
    <location>
        <begin position="296"/>
        <end position="323"/>
    </location>
</feature>
<feature type="transmembrane region" description="Helical" evidence="2">
    <location>
        <begin position="259"/>
        <end position="284"/>
    </location>
</feature>
<feature type="transmembrane region" description="Helical" evidence="2">
    <location>
        <begin position="145"/>
        <end position="169"/>
    </location>
</feature>
<feature type="transmembrane region" description="Helical" evidence="2">
    <location>
        <begin position="189"/>
        <end position="207"/>
    </location>
</feature>
<organism evidence="3">
    <name type="scientific">Tuwongella immobilis</name>
    <dbReference type="NCBI Taxonomy" id="692036"/>
    <lineage>
        <taxon>Bacteria</taxon>
        <taxon>Pseudomonadati</taxon>
        <taxon>Planctomycetota</taxon>
        <taxon>Planctomycetia</taxon>
        <taxon>Gemmatales</taxon>
        <taxon>Gemmataceae</taxon>
        <taxon>Tuwongella</taxon>
    </lineage>
</organism>
<keyword evidence="2" id="KW-0472">Membrane</keyword>
<dbReference type="AlphaFoldDB" id="A0A6C2YLC5"/>
<dbReference type="KEGG" id="tim:GMBLW1_18490"/>
<dbReference type="RefSeq" id="WP_162657318.1">
    <property type="nucleotide sequence ID" value="NZ_LR593887.1"/>
</dbReference>
<feature type="region of interest" description="Disordered" evidence="1">
    <location>
        <begin position="589"/>
        <end position="608"/>
    </location>
</feature>
<reference evidence="3" key="1">
    <citation type="submission" date="2019-04" db="EMBL/GenBank/DDBJ databases">
        <authorList>
            <consortium name="Science for Life Laboratories"/>
        </authorList>
    </citation>
    <scope>NUCLEOTIDE SEQUENCE</scope>
    <source>
        <strain evidence="3">MBLW1</strain>
    </source>
</reference>
<evidence type="ECO:0000256" key="1">
    <source>
        <dbReference type="SAM" id="MobiDB-lite"/>
    </source>
</evidence>
<feature type="compositionally biased region" description="Polar residues" evidence="1">
    <location>
        <begin position="598"/>
        <end position="608"/>
    </location>
</feature>
<evidence type="ECO:0000256" key="2">
    <source>
        <dbReference type="SAM" id="Phobius"/>
    </source>
</evidence>
<evidence type="ECO:0000313" key="3">
    <source>
        <dbReference type="EMBL" id="VIP02111.1"/>
    </source>
</evidence>
<keyword evidence="2" id="KW-0812">Transmembrane</keyword>
<sequence>MKLLNSTILHLREWFQLSGWFSLAVFASIIGLEIVGRQSTSDLHDSLAAGFLVLIGVVVQMRHRHAPIPWVSWLFRIGNRIGSNIDTLTKFEIGIDLRGTPPLPRRMPPVMLGAMALLVVGCCATTAAWLMLPEGWRTVGMVGSYTLYLLGLSALWLVLFVAVLFGVFLPISVMLNGFRGRPLLSDEPFPPGSMFSIAIYLGVLVAAELTLPISIVPILTLTVGIVSIGLMLPRGSHPMPFLWRGNDPRRIASLPVHRLAFGGLASLAFLLLLTTIASIGGRLFNRLEASQNMPITMLLGTAMTWLTPGLLFAGIYALASLWWNDPCRRSKPSVLVRDLQELGTKRVGAILRKWGFQPHFGVRKCYPSDVAIEVVMPAESEAREFDPRWPLKVSLDDLDEELVRERLERRGEIQLRRYIVHQLKRLIAEVRSQEYQNGSGFWIAPHLLLINGVLRDEPEESPERDESLMMKPLGTPYSVLLHRPARQYLFRMLRALQVDLIFLEDGISSKRLARVLRQMFELYDRSGGETGTGIRVEEIHFQLIPKIRVMIHEFTVDQPFQSDVYPEPKFEELGRARILHIFRDRGAEDSLSDAPRDWTSTPMPISYR</sequence>
<dbReference type="Proteomes" id="UP000464378">
    <property type="component" value="Chromosome"/>
</dbReference>
<keyword evidence="4" id="KW-1185">Reference proteome</keyword>
<dbReference type="EMBL" id="LR586016">
    <property type="protein sequence ID" value="VIP02111.1"/>
    <property type="molecule type" value="Genomic_DNA"/>
</dbReference>
<accession>A0A6C2YLC5</accession>
<dbReference type="EMBL" id="LR593887">
    <property type="protein sequence ID" value="VTS00419.1"/>
    <property type="molecule type" value="Genomic_DNA"/>
</dbReference>
<evidence type="ECO:0000313" key="4">
    <source>
        <dbReference type="Proteomes" id="UP000464378"/>
    </source>
</evidence>
<dbReference type="InParanoid" id="A0A6C2YLC5"/>
<proteinExistence type="predicted"/>